<dbReference type="SMART" id="SM00422">
    <property type="entry name" value="HTH_MERR"/>
    <property type="match status" value="1"/>
</dbReference>
<organism evidence="5 6">
    <name type="scientific">Bacterioplanoides pacificum</name>
    <dbReference type="NCBI Taxonomy" id="1171596"/>
    <lineage>
        <taxon>Bacteria</taxon>
        <taxon>Pseudomonadati</taxon>
        <taxon>Pseudomonadota</taxon>
        <taxon>Gammaproteobacteria</taxon>
        <taxon>Oceanospirillales</taxon>
        <taxon>Oceanospirillaceae</taxon>
        <taxon>Bacterioplanoides</taxon>
    </lineage>
</organism>
<evidence type="ECO:0000313" key="5">
    <source>
        <dbReference type="EMBL" id="MFC3681550.1"/>
    </source>
</evidence>
<dbReference type="Gene3D" id="1.10.1660.10">
    <property type="match status" value="1"/>
</dbReference>
<evidence type="ECO:0000256" key="3">
    <source>
        <dbReference type="ARBA" id="ARBA00023163"/>
    </source>
</evidence>
<accession>A0ABV7VW53</accession>
<keyword evidence="2" id="KW-0238">DNA-binding</keyword>
<dbReference type="Pfam" id="PF13411">
    <property type="entry name" value="MerR_1"/>
    <property type="match status" value="1"/>
</dbReference>
<dbReference type="PROSITE" id="PS50937">
    <property type="entry name" value="HTH_MERR_2"/>
    <property type="match status" value="1"/>
</dbReference>
<keyword evidence="6" id="KW-1185">Reference proteome</keyword>
<proteinExistence type="predicted"/>
<keyword evidence="1" id="KW-0805">Transcription regulation</keyword>
<evidence type="ECO:0000256" key="2">
    <source>
        <dbReference type="ARBA" id="ARBA00023125"/>
    </source>
</evidence>
<dbReference type="InterPro" id="IPR047057">
    <property type="entry name" value="MerR_fam"/>
</dbReference>
<dbReference type="PANTHER" id="PTHR30204:SF67">
    <property type="entry name" value="HTH-TYPE TRANSCRIPTIONAL REGULATOR MLRA-RELATED"/>
    <property type="match status" value="1"/>
</dbReference>
<dbReference type="PANTHER" id="PTHR30204">
    <property type="entry name" value="REDOX-CYCLING DRUG-SENSING TRANSCRIPTIONAL ACTIVATOR SOXR"/>
    <property type="match status" value="1"/>
</dbReference>
<gene>
    <name evidence="5" type="ORF">ACFOMG_15705</name>
</gene>
<protein>
    <submittedName>
        <fullName evidence="5">MerR family transcriptional regulator</fullName>
    </submittedName>
</protein>
<dbReference type="CDD" id="cd01104">
    <property type="entry name" value="HTH_MlrA-CarA"/>
    <property type="match status" value="1"/>
</dbReference>
<reference evidence="6" key="1">
    <citation type="journal article" date="2019" name="Int. J. Syst. Evol. Microbiol.">
        <title>The Global Catalogue of Microorganisms (GCM) 10K type strain sequencing project: providing services to taxonomists for standard genome sequencing and annotation.</title>
        <authorList>
            <consortium name="The Broad Institute Genomics Platform"/>
            <consortium name="The Broad Institute Genome Sequencing Center for Infectious Disease"/>
            <person name="Wu L."/>
            <person name="Ma J."/>
        </authorList>
    </citation>
    <scope>NUCLEOTIDE SEQUENCE [LARGE SCALE GENOMIC DNA]</scope>
    <source>
        <strain evidence="6">KCTC 42424</strain>
    </source>
</reference>
<comment type="caution">
    <text evidence="5">The sequence shown here is derived from an EMBL/GenBank/DDBJ whole genome shotgun (WGS) entry which is preliminary data.</text>
</comment>
<sequence length="288" mass="33373">MPSEINRFSGHYPIREFARLTGVNPVTLRAWERRYGIVQPQRTDKGHRFYSEADIQRVNNILYWLEQGYPVRQVKLLLQNDQPQALQQDDDDWQQRRQRQITAISEGQLQQLDRLIVDGLANYPMSVFYQRCLQPVMAFLQAQPLHYQLYCQQLKRSLICLVQRQQKHNQDAPLLLLSNHESQELFLYAMAYALGAAAFRVEVVCQPLQPADLAALCQLLDSDQLWADIEPTNAGQQQQWAEALAQLACEQTVFSRLAAQGSHQLPDTFAEQLSFFIQHQTFQKETSL</sequence>
<evidence type="ECO:0000313" key="6">
    <source>
        <dbReference type="Proteomes" id="UP001595722"/>
    </source>
</evidence>
<dbReference type="RefSeq" id="WP_376868017.1">
    <property type="nucleotide sequence ID" value="NZ_JBHRYB010000015.1"/>
</dbReference>
<dbReference type="InterPro" id="IPR009061">
    <property type="entry name" value="DNA-bd_dom_put_sf"/>
</dbReference>
<name>A0ABV7VW53_9GAMM</name>
<feature type="domain" description="HTH merR-type" evidence="4">
    <location>
        <begin position="11"/>
        <end position="80"/>
    </location>
</feature>
<dbReference type="Proteomes" id="UP001595722">
    <property type="component" value="Unassembled WGS sequence"/>
</dbReference>
<dbReference type="EMBL" id="JBHRYB010000015">
    <property type="protein sequence ID" value="MFC3681550.1"/>
    <property type="molecule type" value="Genomic_DNA"/>
</dbReference>
<evidence type="ECO:0000259" key="4">
    <source>
        <dbReference type="PROSITE" id="PS50937"/>
    </source>
</evidence>
<dbReference type="InterPro" id="IPR000551">
    <property type="entry name" value="MerR-type_HTH_dom"/>
</dbReference>
<dbReference type="SUPFAM" id="SSF46955">
    <property type="entry name" value="Putative DNA-binding domain"/>
    <property type="match status" value="1"/>
</dbReference>
<evidence type="ECO:0000256" key="1">
    <source>
        <dbReference type="ARBA" id="ARBA00023015"/>
    </source>
</evidence>
<keyword evidence="3" id="KW-0804">Transcription</keyword>